<dbReference type="Proteomes" id="UP000677054">
    <property type="component" value="Unassembled WGS sequence"/>
</dbReference>
<proteinExistence type="predicted"/>
<dbReference type="AlphaFoldDB" id="A0A7R9AAS3"/>
<evidence type="ECO:0000256" key="1">
    <source>
        <dbReference type="SAM" id="MobiDB-lite"/>
    </source>
</evidence>
<gene>
    <name evidence="2" type="ORF">DSTB1V02_LOCUS10427</name>
</gene>
<feature type="region of interest" description="Disordered" evidence="1">
    <location>
        <begin position="49"/>
        <end position="74"/>
    </location>
</feature>
<dbReference type="EMBL" id="LR902507">
    <property type="protein sequence ID" value="CAD7250657.1"/>
    <property type="molecule type" value="Genomic_DNA"/>
</dbReference>
<organism evidence="2">
    <name type="scientific">Darwinula stevensoni</name>
    <dbReference type="NCBI Taxonomy" id="69355"/>
    <lineage>
        <taxon>Eukaryota</taxon>
        <taxon>Metazoa</taxon>
        <taxon>Ecdysozoa</taxon>
        <taxon>Arthropoda</taxon>
        <taxon>Crustacea</taxon>
        <taxon>Oligostraca</taxon>
        <taxon>Ostracoda</taxon>
        <taxon>Podocopa</taxon>
        <taxon>Podocopida</taxon>
        <taxon>Darwinulocopina</taxon>
        <taxon>Darwinuloidea</taxon>
        <taxon>Darwinulidae</taxon>
        <taxon>Darwinula</taxon>
    </lineage>
</organism>
<evidence type="ECO:0000313" key="2">
    <source>
        <dbReference type="EMBL" id="CAD7250657.1"/>
    </source>
</evidence>
<dbReference type="EMBL" id="CAJPEV010002990">
    <property type="protein sequence ID" value="CAG0898611.1"/>
    <property type="molecule type" value="Genomic_DNA"/>
</dbReference>
<protein>
    <submittedName>
        <fullName evidence="2">Uncharacterized protein</fullName>
    </submittedName>
</protein>
<name>A0A7R9AAS3_9CRUS</name>
<reference evidence="2" key="1">
    <citation type="submission" date="2020-11" db="EMBL/GenBank/DDBJ databases">
        <authorList>
            <person name="Tran Van P."/>
        </authorList>
    </citation>
    <scope>NUCLEOTIDE SEQUENCE</scope>
</reference>
<sequence>MGIVKAIGQGVMSLLLPEDVDGPNQPTRRCPKTFIDCNPLGRNVDVAVDPPPSVHTSTTPPCPSSELNKTHSRV</sequence>
<keyword evidence="3" id="KW-1185">Reference proteome</keyword>
<accession>A0A7R9AAS3</accession>
<evidence type="ECO:0000313" key="3">
    <source>
        <dbReference type="Proteomes" id="UP000677054"/>
    </source>
</evidence>